<evidence type="ECO:0000313" key="11">
    <source>
        <dbReference type="Proteomes" id="UP000037460"/>
    </source>
</evidence>
<dbReference type="PANTHER" id="PTHR11947:SF3">
    <property type="entry name" value="[PYRUVATE DEHYDROGENASE (ACETYL-TRANSFERRING)] KINASE, MITOCHONDRIAL"/>
    <property type="match status" value="1"/>
</dbReference>
<dbReference type="OrthoDB" id="241648at2759"/>
<dbReference type="InterPro" id="IPR036784">
    <property type="entry name" value="AK/P_DHK_N_sf"/>
</dbReference>
<evidence type="ECO:0000256" key="6">
    <source>
        <dbReference type="ARBA" id="ARBA00023128"/>
    </source>
</evidence>
<dbReference type="InterPro" id="IPR036890">
    <property type="entry name" value="HATPase_C_sf"/>
</dbReference>
<dbReference type="Gene3D" id="1.20.140.20">
    <property type="entry name" value="Alpha-ketoacid/pyruvate dehydrogenase kinase, N-terminal domain"/>
    <property type="match status" value="1"/>
</dbReference>
<comment type="catalytic activity">
    <reaction evidence="7">
        <text>L-seryl-[pyruvate dehydrogenase E1 alpha subunit] + ATP = O-phospho-L-seryl-[pyruvate dehydrogenase E1 alpha subunit] + ADP + H(+)</text>
        <dbReference type="Rhea" id="RHEA:23052"/>
        <dbReference type="Rhea" id="RHEA-COMP:13689"/>
        <dbReference type="Rhea" id="RHEA-COMP:13690"/>
        <dbReference type="ChEBI" id="CHEBI:15378"/>
        <dbReference type="ChEBI" id="CHEBI:29999"/>
        <dbReference type="ChEBI" id="CHEBI:30616"/>
        <dbReference type="ChEBI" id="CHEBI:83421"/>
        <dbReference type="ChEBI" id="CHEBI:456216"/>
        <dbReference type="EC" id="2.7.11.2"/>
    </reaction>
</comment>
<dbReference type="GO" id="GO:0005524">
    <property type="term" value="F:ATP binding"/>
    <property type="evidence" value="ECO:0007669"/>
    <property type="project" value="UniProtKB-UniRule"/>
</dbReference>
<dbReference type="GO" id="GO:0010906">
    <property type="term" value="P:regulation of glucose metabolic process"/>
    <property type="evidence" value="ECO:0007669"/>
    <property type="project" value="TreeGrafter"/>
</dbReference>
<keyword evidence="10" id="KW-0670">Pyruvate</keyword>
<comment type="similarity">
    <text evidence="1 8">Belongs to the PDK/BCKDK protein kinase family.</text>
</comment>
<comment type="caution">
    <text evidence="10">The sequence shown here is derived from an EMBL/GenBank/DDBJ whole genome shotgun (WGS) entry which is preliminary data.</text>
</comment>
<sequence length="421" mass="46785">MSSTSEELVAKALREGSAGAAAIPGPSAATLEALAAAMQPQPVSLQMLSSTAQDRSLQIRLQQANFIRRELIARRVRILALLHTMPESLARREAVSQLAGVYWERLKSVMERPDATSEEDERGFLARQMKHNESIKTIGDAEEEQMCIRALDEMQLERGSDWWATHPEERVAVDRHLDAIFLARISLRFLLKHYIASETSRPGFVGIIERACSPVALCRALSASIRTKLQDQYGQVPSVEIVGDERHTFTYVPSHIEYVVGTLLKNSLVATLRRQHGEPQGIANIPPLVRHLQPPLPPVRVIVSAGEDVVQIKLADEAGGISRSSLINVWSYRSLQSRWWKPADGLSLPLARLYCKYFNGSMAMVPMEGYGTDCYVTFNRLAHANSEQIVAVPTKPMDENAPRAQGFFDAQSRRVVVPSGK</sequence>
<evidence type="ECO:0000256" key="2">
    <source>
        <dbReference type="ARBA" id="ARBA00022679"/>
    </source>
</evidence>
<dbReference type="GO" id="GO:0005759">
    <property type="term" value="C:mitochondrial matrix"/>
    <property type="evidence" value="ECO:0007669"/>
    <property type="project" value="UniProtKB-SubCell"/>
</dbReference>
<dbReference type="Pfam" id="PF10436">
    <property type="entry name" value="BCDHK_Adom3"/>
    <property type="match status" value="1"/>
</dbReference>
<evidence type="ECO:0000256" key="4">
    <source>
        <dbReference type="ARBA" id="ARBA00022777"/>
    </source>
</evidence>
<reference evidence="11" key="1">
    <citation type="journal article" date="2015" name="PLoS Genet.">
        <title>Genome Sequence and Transcriptome Analyses of Chrysochromulina tobin: Metabolic Tools for Enhanced Algal Fitness in the Prominent Order Prymnesiales (Haptophyceae).</title>
        <authorList>
            <person name="Hovde B.T."/>
            <person name="Deodato C.R."/>
            <person name="Hunsperger H.M."/>
            <person name="Ryken S.A."/>
            <person name="Yost W."/>
            <person name="Jha R.K."/>
            <person name="Patterson J."/>
            <person name="Monnat R.J. Jr."/>
            <person name="Barlow S.B."/>
            <person name="Starkenburg S.R."/>
            <person name="Cattolico R.A."/>
        </authorList>
    </citation>
    <scope>NUCLEOTIDE SEQUENCE</scope>
    <source>
        <strain evidence="11">CCMP291</strain>
    </source>
</reference>
<keyword evidence="5 8" id="KW-0067">ATP-binding</keyword>
<dbReference type="Proteomes" id="UP000037460">
    <property type="component" value="Unassembled WGS sequence"/>
</dbReference>
<organism evidence="10 11">
    <name type="scientific">Chrysochromulina tobinii</name>
    <dbReference type="NCBI Taxonomy" id="1460289"/>
    <lineage>
        <taxon>Eukaryota</taxon>
        <taxon>Haptista</taxon>
        <taxon>Haptophyta</taxon>
        <taxon>Prymnesiophyceae</taxon>
        <taxon>Prymnesiales</taxon>
        <taxon>Chrysochromulinaceae</taxon>
        <taxon>Chrysochromulina</taxon>
    </lineage>
</organism>
<dbReference type="InterPro" id="IPR018955">
    <property type="entry name" value="BCDHK/PDK_N"/>
</dbReference>
<evidence type="ECO:0000256" key="3">
    <source>
        <dbReference type="ARBA" id="ARBA00022741"/>
    </source>
</evidence>
<dbReference type="SUPFAM" id="SSF69012">
    <property type="entry name" value="alpha-ketoacid dehydrogenase kinase, N-terminal domain"/>
    <property type="match status" value="1"/>
</dbReference>
<evidence type="ECO:0000313" key="10">
    <source>
        <dbReference type="EMBL" id="KOO29278.1"/>
    </source>
</evidence>
<evidence type="ECO:0000256" key="7">
    <source>
        <dbReference type="ARBA" id="ARBA00048201"/>
    </source>
</evidence>
<name>A0A0M0JSW5_9EUKA</name>
<evidence type="ECO:0000256" key="8">
    <source>
        <dbReference type="RuleBase" id="RU366032"/>
    </source>
</evidence>
<keyword evidence="11" id="KW-1185">Reference proteome</keyword>
<comment type="subcellular location">
    <subcellularLocation>
        <location evidence="8">Mitochondrion matrix</location>
    </subcellularLocation>
</comment>
<dbReference type="SUPFAM" id="SSF55874">
    <property type="entry name" value="ATPase domain of HSP90 chaperone/DNA topoisomerase II/histidine kinase"/>
    <property type="match status" value="1"/>
</dbReference>
<gene>
    <name evidence="10" type="ORF">Ctob_009390</name>
</gene>
<dbReference type="InterPro" id="IPR039028">
    <property type="entry name" value="BCKD/PDK"/>
</dbReference>
<evidence type="ECO:0000256" key="5">
    <source>
        <dbReference type="ARBA" id="ARBA00022840"/>
    </source>
</evidence>
<dbReference type="PANTHER" id="PTHR11947">
    <property type="entry name" value="PYRUVATE DEHYDROGENASE KINASE"/>
    <property type="match status" value="1"/>
</dbReference>
<dbReference type="EC" id="2.7.11.-" evidence="8"/>
<feature type="domain" description="Branched-chain alpha-ketoacid dehydrogenase kinase/Pyruvate dehydrogenase kinase N-terminal" evidence="9">
    <location>
        <begin position="42"/>
        <end position="209"/>
    </location>
</feature>
<keyword evidence="4 8" id="KW-0418">Kinase</keyword>
<keyword evidence="6 8" id="KW-0496">Mitochondrion</keyword>
<evidence type="ECO:0000256" key="1">
    <source>
        <dbReference type="ARBA" id="ARBA00006155"/>
    </source>
</evidence>
<protein>
    <recommendedName>
        <fullName evidence="8">Protein-serine/threonine kinase</fullName>
        <ecNumber evidence="8">2.7.11.-</ecNumber>
    </recommendedName>
</protein>
<evidence type="ECO:0000259" key="9">
    <source>
        <dbReference type="Pfam" id="PF10436"/>
    </source>
</evidence>
<dbReference type="GO" id="GO:0004740">
    <property type="term" value="F:pyruvate dehydrogenase (acetyl-transferring) kinase activity"/>
    <property type="evidence" value="ECO:0007669"/>
    <property type="project" value="UniProtKB-EC"/>
</dbReference>
<dbReference type="AlphaFoldDB" id="A0A0M0JSW5"/>
<keyword evidence="2 8" id="KW-0808">Transferase</keyword>
<dbReference type="Gene3D" id="3.30.565.10">
    <property type="entry name" value="Histidine kinase-like ATPase, C-terminal domain"/>
    <property type="match status" value="1"/>
</dbReference>
<keyword evidence="3 8" id="KW-0547">Nucleotide-binding</keyword>
<accession>A0A0M0JSW5</accession>
<dbReference type="EMBL" id="JWZX01002440">
    <property type="protein sequence ID" value="KOO29278.1"/>
    <property type="molecule type" value="Genomic_DNA"/>
</dbReference>
<proteinExistence type="inferred from homology"/>